<dbReference type="SUPFAM" id="SSF55729">
    <property type="entry name" value="Acyl-CoA N-acyltransferases (Nat)"/>
    <property type="match status" value="1"/>
</dbReference>
<dbReference type="RefSeq" id="WP_094606768.1">
    <property type="nucleotide sequence ID" value="NZ_CP155573.1"/>
</dbReference>
<evidence type="ECO:0008006" key="3">
    <source>
        <dbReference type="Google" id="ProtNLM"/>
    </source>
</evidence>
<reference evidence="1" key="1">
    <citation type="submission" date="2024-05" db="EMBL/GenBank/DDBJ databases">
        <title>Isolation and characterization of Sporomusa carbonis sp. nov., a carboxydotrophic hydrogenogen in the genus of Sporomusa isolated from a charcoal burning pile.</title>
        <authorList>
            <person name="Boeer T."/>
            <person name="Rosenbaum F."/>
            <person name="Eysell L."/>
            <person name="Mueller V."/>
            <person name="Daniel R."/>
            <person name="Poehlein A."/>
        </authorList>
    </citation>
    <scope>NUCLEOTIDE SEQUENCE [LARGE SCALE GENOMIC DNA]</scope>
    <source>
        <strain evidence="1">DSM 10669</strain>
    </source>
</reference>
<dbReference type="Proteomes" id="UP000216752">
    <property type="component" value="Chromosome"/>
</dbReference>
<accession>A0ABZ3II23</accession>
<proteinExistence type="predicted"/>
<protein>
    <recommendedName>
        <fullName evidence="3">N-acetyltransferase domain-containing protein</fullName>
    </recommendedName>
</protein>
<sequence length="183" mass="21707">MECIDPFTRCPIYETEHFILRKLVMDDSQELFQCYSDPMAAKFFNGDNCGDDFFYDDFHKFTECVRYWLKAYDIHDFVRFSIVNKKDNRVIGTAEICPSYKYSKAIETIGILRIDIMSPFETKIFMKELYDVLIANIYKDFQVDLLLTKAIPEAKIRRRILKESLFVDAAPKCNIPFADYYIR</sequence>
<gene>
    <name evidence="1" type="ORF">SPSIL_011520</name>
</gene>
<organism evidence="1 2">
    <name type="scientific">Sporomusa silvacetica DSM 10669</name>
    <dbReference type="NCBI Taxonomy" id="1123289"/>
    <lineage>
        <taxon>Bacteria</taxon>
        <taxon>Bacillati</taxon>
        <taxon>Bacillota</taxon>
        <taxon>Negativicutes</taxon>
        <taxon>Selenomonadales</taxon>
        <taxon>Sporomusaceae</taxon>
        <taxon>Sporomusa</taxon>
    </lineage>
</organism>
<keyword evidence="2" id="KW-1185">Reference proteome</keyword>
<dbReference type="Gene3D" id="3.40.630.30">
    <property type="match status" value="1"/>
</dbReference>
<dbReference type="InterPro" id="IPR016181">
    <property type="entry name" value="Acyl_CoA_acyltransferase"/>
</dbReference>
<evidence type="ECO:0000313" key="1">
    <source>
        <dbReference type="EMBL" id="XFO65043.1"/>
    </source>
</evidence>
<dbReference type="EMBL" id="CP155573">
    <property type="protein sequence ID" value="XFO65043.1"/>
    <property type="molecule type" value="Genomic_DNA"/>
</dbReference>
<evidence type="ECO:0000313" key="2">
    <source>
        <dbReference type="Proteomes" id="UP000216752"/>
    </source>
</evidence>
<name>A0ABZ3II23_9FIRM</name>